<evidence type="ECO:0000256" key="4">
    <source>
        <dbReference type="ARBA" id="ARBA00022679"/>
    </source>
</evidence>
<evidence type="ECO:0000259" key="8">
    <source>
        <dbReference type="Pfam" id="PF00275"/>
    </source>
</evidence>
<feature type="binding site" evidence="7">
    <location>
        <position position="122"/>
    </location>
    <ligand>
        <name>phosphoenolpyruvate</name>
        <dbReference type="ChEBI" id="CHEBI:58702"/>
    </ligand>
</feature>
<evidence type="ECO:0000256" key="2">
    <source>
        <dbReference type="ARBA" id="ARBA00009948"/>
    </source>
</evidence>
<dbReference type="PANTHER" id="PTHR21090">
    <property type="entry name" value="AROM/DEHYDROQUINATE SYNTHASE"/>
    <property type="match status" value="1"/>
</dbReference>
<feature type="binding site" evidence="7">
    <location>
        <position position="166"/>
    </location>
    <ligand>
        <name>3-phosphoshikimate</name>
        <dbReference type="ChEBI" id="CHEBI:145989"/>
    </ligand>
</feature>
<dbReference type="SUPFAM" id="SSF55205">
    <property type="entry name" value="EPT/RTPC-like"/>
    <property type="match status" value="1"/>
</dbReference>
<feature type="binding site" evidence="7">
    <location>
        <position position="313"/>
    </location>
    <ligand>
        <name>3-phosphoshikimate</name>
        <dbReference type="ChEBI" id="CHEBI:145989"/>
    </ligand>
</feature>
<feature type="binding site" evidence="7">
    <location>
        <position position="94"/>
    </location>
    <ligand>
        <name>phosphoenolpyruvate</name>
        <dbReference type="ChEBI" id="CHEBI:58702"/>
    </ligand>
</feature>
<evidence type="ECO:0000313" key="9">
    <source>
        <dbReference type="EMBL" id="MBP2021755.1"/>
    </source>
</evidence>
<comment type="similarity">
    <text evidence="2 7">Belongs to the EPSP synthase family.</text>
</comment>
<keyword evidence="4 7" id="KW-0808">Transferase</keyword>
<evidence type="ECO:0000256" key="1">
    <source>
        <dbReference type="ARBA" id="ARBA00004811"/>
    </source>
</evidence>
<feature type="binding site" evidence="7">
    <location>
        <position position="392"/>
    </location>
    <ligand>
        <name>phosphoenolpyruvate</name>
        <dbReference type="ChEBI" id="CHEBI:58702"/>
    </ligand>
</feature>
<dbReference type="Pfam" id="PF00275">
    <property type="entry name" value="EPSP_synthase"/>
    <property type="match status" value="1"/>
</dbReference>
<dbReference type="RefSeq" id="WP_209649465.1">
    <property type="nucleotide sequence ID" value="NZ_JAGGLL010000010.1"/>
</dbReference>
<protein>
    <recommendedName>
        <fullName evidence="7">3-phosphoshikimate 1-carboxyvinyltransferase</fullName>
        <ecNumber evidence="7">2.5.1.19</ecNumber>
    </recommendedName>
    <alternativeName>
        <fullName evidence="7">5-enolpyruvylshikimate-3-phosphate synthase</fullName>
        <shortName evidence="7">EPSP synthase</shortName>
        <shortName evidence="7">EPSPS</shortName>
    </alternativeName>
</protein>
<gene>
    <name evidence="7" type="primary">aroA</name>
    <name evidence="9" type="ORF">J2Z44_001551</name>
</gene>
<comment type="subcellular location">
    <subcellularLocation>
        <location evidence="7">Cytoplasm</location>
    </subcellularLocation>
</comment>
<evidence type="ECO:0000256" key="3">
    <source>
        <dbReference type="ARBA" id="ARBA00022605"/>
    </source>
</evidence>
<comment type="function">
    <text evidence="7">Catalyzes the transfer of the enolpyruvyl moiety of phosphoenolpyruvate (PEP) to the 5-hydroxyl of shikimate-3-phosphate (S3P) to produce enolpyruvyl shikimate-3-phosphate and inorganic phosphate.</text>
</comment>
<reference evidence="9 10" key="1">
    <citation type="submission" date="2021-03" db="EMBL/GenBank/DDBJ databases">
        <title>Genomic Encyclopedia of Type Strains, Phase IV (KMG-IV): sequencing the most valuable type-strain genomes for metagenomic binning, comparative biology and taxonomic classification.</title>
        <authorList>
            <person name="Goeker M."/>
        </authorList>
    </citation>
    <scope>NUCLEOTIDE SEQUENCE [LARGE SCALE GENOMIC DNA]</scope>
    <source>
        <strain evidence="9 10">DSM 28650</strain>
    </source>
</reference>
<dbReference type="InterPro" id="IPR036968">
    <property type="entry name" value="Enolpyruvate_Tfrase_sf"/>
</dbReference>
<evidence type="ECO:0000313" key="10">
    <source>
        <dbReference type="Proteomes" id="UP001519308"/>
    </source>
</evidence>
<dbReference type="Gene3D" id="3.65.10.10">
    <property type="entry name" value="Enolpyruvate transferase domain"/>
    <property type="match status" value="2"/>
</dbReference>
<dbReference type="PANTHER" id="PTHR21090:SF5">
    <property type="entry name" value="PENTAFUNCTIONAL AROM POLYPEPTIDE"/>
    <property type="match status" value="1"/>
</dbReference>
<dbReference type="InterPro" id="IPR013792">
    <property type="entry name" value="RNA3'P_cycl/enolpyr_Trfase_a/b"/>
</dbReference>
<keyword evidence="3 7" id="KW-0028">Amino-acid biosynthesis</keyword>
<dbReference type="InterPro" id="IPR006264">
    <property type="entry name" value="EPSP_synthase"/>
</dbReference>
<feature type="active site" description="Proton acceptor" evidence="7">
    <location>
        <position position="313"/>
    </location>
</feature>
<sequence length="435" mass="47469">MKAVIKGCKANFDIITTVPGDKSISHRSLIIGTIPKGVYTIENYAMSEDCKTTIEVLKSLGVSIVSHENKLLVNSPGVYEFHKDVEILDCKNSGTTARLISGLICGANIKTKLIGDESLSKRPMGRVIDPLEVMGGNIYDFKGTLPIRFEKNRGLTSIEYELPVPSAQVKSAVLIAGFLSNGVTKVIEPIPTRDHTENLFKFLGARVEKCGDKISIENSPIICKDIIVPADPSSASFLICAALLGHNIKLTVQNVLLNESRKTYIDILKAMGASIEIVGKGIVNNEPVGDLVVYSSELKGVKIEHHIIPSIIDEIPVLSVVAAFAAGETVFQGVEELKVKESDRVEGIVKNLRKANLKATYSNNNLIIQGFHVEGETSTEGSVSIETNNDHRIAMAFAILAMKLKATIIIDNWDCSEISFPDSKTYFSKFMNFMK</sequence>
<comment type="pathway">
    <text evidence="1 7">Metabolic intermediate biosynthesis; chorismate biosynthesis; chorismate from D-erythrose 4-phosphate and phosphoenolpyruvate: step 6/7.</text>
</comment>
<comment type="catalytic activity">
    <reaction evidence="6">
        <text>3-phosphoshikimate + phosphoenolpyruvate = 5-O-(1-carboxyvinyl)-3-phosphoshikimate + phosphate</text>
        <dbReference type="Rhea" id="RHEA:21256"/>
        <dbReference type="ChEBI" id="CHEBI:43474"/>
        <dbReference type="ChEBI" id="CHEBI:57701"/>
        <dbReference type="ChEBI" id="CHEBI:58702"/>
        <dbReference type="ChEBI" id="CHEBI:145989"/>
        <dbReference type="EC" id="2.5.1.19"/>
    </reaction>
    <physiologicalReaction direction="left-to-right" evidence="6">
        <dbReference type="Rhea" id="RHEA:21257"/>
    </physiologicalReaction>
</comment>
<dbReference type="InterPro" id="IPR001986">
    <property type="entry name" value="Enolpyruvate_Tfrase_dom"/>
</dbReference>
<feature type="binding site" evidence="7">
    <location>
        <position position="340"/>
    </location>
    <ligand>
        <name>3-phosphoshikimate</name>
        <dbReference type="ChEBI" id="CHEBI:145989"/>
    </ligand>
</feature>
<keyword evidence="10" id="KW-1185">Reference proteome</keyword>
<dbReference type="EC" id="2.5.1.19" evidence="7"/>
<dbReference type="CDD" id="cd01556">
    <property type="entry name" value="EPSP_synthase"/>
    <property type="match status" value="1"/>
</dbReference>
<comment type="caution">
    <text evidence="7">Lacks conserved residue(s) required for the propagation of feature annotation.</text>
</comment>
<organism evidence="9 10">
    <name type="scientific">Clostridium punense</name>
    <dbReference type="NCBI Taxonomy" id="1054297"/>
    <lineage>
        <taxon>Bacteria</taxon>
        <taxon>Bacillati</taxon>
        <taxon>Bacillota</taxon>
        <taxon>Clostridia</taxon>
        <taxon>Eubacteriales</taxon>
        <taxon>Clostridiaceae</taxon>
        <taxon>Clostridium</taxon>
    </lineage>
</organism>
<dbReference type="Proteomes" id="UP001519308">
    <property type="component" value="Unassembled WGS sequence"/>
</dbReference>
<proteinExistence type="inferred from homology"/>
<dbReference type="PIRSF" id="PIRSF000505">
    <property type="entry name" value="EPSPS"/>
    <property type="match status" value="1"/>
</dbReference>
<feature type="binding site" evidence="7">
    <location>
        <position position="168"/>
    </location>
    <ligand>
        <name>3-phosphoshikimate</name>
        <dbReference type="ChEBI" id="CHEBI:145989"/>
    </ligand>
</feature>
<keyword evidence="5 7" id="KW-0057">Aromatic amino acid biosynthesis</keyword>
<dbReference type="InterPro" id="IPR023193">
    <property type="entry name" value="EPSP_synthase_CS"/>
</dbReference>
<feature type="binding site" evidence="7">
    <location>
        <position position="23"/>
    </location>
    <ligand>
        <name>3-phosphoshikimate</name>
        <dbReference type="ChEBI" id="CHEBI:145989"/>
    </ligand>
</feature>
<dbReference type="NCBIfam" id="TIGR01356">
    <property type="entry name" value="aroA"/>
    <property type="match status" value="1"/>
</dbReference>
<feature type="binding site" evidence="7">
    <location>
        <position position="22"/>
    </location>
    <ligand>
        <name>phosphoenolpyruvate</name>
        <dbReference type="ChEBI" id="CHEBI:58702"/>
    </ligand>
</feature>
<feature type="domain" description="Enolpyruvate transferase" evidence="8">
    <location>
        <begin position="17"/>
        <end position="422"/>
    </location>
</feature>
<feature type="binding site" evidence="7">
    <location>
        <position position="344"/>
    </location>
    <ligand>
        <name>phosphoenolpyruvate</name>
        <dbReference type="ChEBI" id="CHEBI:58702"/>
    </ligand>
</feature>
<name>A0ABS4K1U5_9CLOT</name>
<comment type="subunit">
    <text evidence="7">Monomer.</text>
</comment>
<dbReference type="EMBL" id="JAGGLL010000010">
    <property type="protein sequence ID" value="MBP2021755.1"/>
    <property type="molecule type" value="Genomic_DNA"/>
</dbReference>
<evidence type="ECO:0000256" key="7">
    <source>
        <dbReference type="HAMAP-Rule" id="MF_00210"/>
    </source>
</evidence>
<dbReference type="HAMAP" id="MF_00210">
    <property type="entry name" value="EPSP_synth"/>
    <property type="match status" value="1"/>
</dbReference>
<evidence type="ECO:0000256" key="5">
    <source>
        <dbReference type="ARBA" id="ARBA00023141"/>
    </source>
</evidence>
<feature type="binding site" evidence="7">
    <location>
        <position position="168"/>
    </location>
    <ligand>
        <name>phosphoenolpyruvate</name>
        <dbReference type="ChEBI" id="CHEBI:58702"/>
    </ligand>
</feature>
<comment type="caution">
    <text evidence="9">The sequence shown here is derived from an EMBL/GenBank/DDBJ whole genome shotgun (WGS) entry which is preliminary data.</text>
</comment>
<keyword evidence="7" id="KW-0963">Cytoplasm</keyword>
<evidence type="ECO:0000256" key="6">
    <source>
        <dbReference type="ARBA" id="ARBA00044633"/>
    </source>
</evidence>
<accession>A0ABS4K1U5</accession>
<dbReference type="PROSITE" id="PS00104">
    <property type="entry name" value="EPSP_SYNTHASE_1"/>
    <property type="match status" value="1"/>
</dbReference>
<dbReference type="GO" id="GO:0003866">
    <property type="term" value="F:3-phosphoshikimate 1-carboxyvinyltransferase activity"/>
    <property type="evidence" value="ECO:0007669"/>
    <property type="project" value="UniProtKB-EC"/>
</dbReference>
<feature type="binding site" evidence="7">
    <location>
        <position position="27"/>
    </location>
    <ligand>
        <name>3-phosphoshikimate</name>
        <dbReference type="ChEBI" id="CHEBI:145989"/>
    </ligand>
</feature>
<feature type="binding site" evidence="7">
    <location>
        <position position="22"/>
    </location>
    <ligand>
        <name>3-phosphoshikimate</name>
        <dbReference type="ChEBI" id="CHEBI:145989"/>
    </ligand>
</feature>